<keyword evidence="3" id="KW-1185">Reference proteome</keyword>
<accession>A0A1T5MEI3</accession>
<name>A0A1T5MEI3_9FIRM</name>
<gene>
    <name evidence="2" type="ORF">SAMN02194393_04536</name>
</gene>
<dbReference type="AlphaFoldDB" id="A0A1T5MEI3"/>
<evidence type="ECO:0000313" key="2">
    <source>
        <dbReference type="EMBL" id="SKC86394.1"/>
    </source>
</evidence>
<keyword evidence="1" id="KW-0812">Transmembrane</keyword>
<keyword evidence="1" id="KW-0472">Membrane</keyword>
<dbReference type="EMBL" id="FUZT01000014">
    <property type="protein sequence ID" value="SKC86394.1"/>
    <property type="molecule type" value="Genomic_DNA"/>
</dbReference>
<reference evidence="3" key="1">
    <citation type="submission" date="2017-02" db="EMBL/GenBank/DDBJ databases">
        <authorList>
            <person name="Varghese N."/>
            <person name="Submissions S."/>
        </authorList>
    </citation>
    <scope>NUCLEOTIDE SEQUENCE [LARGE SCALE GENOMIC DNA]</scope>
    <source>
        <strain evidence="3">M1</strain>
    </source>
</reference>
<feature type="transmembrane region" description="Helical" evidence="1">
    <location>
        <begin position="35"/>
        <end position="51"/>
    </location>
</feature>
<sequence length="190" mass="22698">MKYSNYIEYEKPITKRGALTMKNIKEFILTQVRKRWWILLILVLLIMILPSRRTISEDFIIYDYSDSHVEKYNLQFDIVITKHSKIPLFSKKVDVLFQIDDRKYRYMASNFPNRDESYIPLDTGIYDFGVILPNGNFSEFVILFDENHHFEDSNNAKFAVYPQRSEAEAIILLNELLEETEYDMKSRPMN</sequence>
<dbReference type="Proteomes" id="UP000190285">
    <property type="component" value="Unassembled WGS sequence"/>
</dbReference>
<organism evidence="2 3">
    <name type="scientific">Maledivibacter halophilus</name>
    <dbReference type="NCBI Taxonomy" id="36842"/>
    <lineage>
        <taxon>Bacteria</taxon>
        <taxon>Bacillati</taxon>
        <taxon>Bacillota</taxon>
        <taxon>Clostridia</taxon>
        <taxon>Peptostreptococcales</taxon>
        <taxon>Caminicellaceae</taxon>
        <taxon>Maledivibacter</taxon>
    </lineage>
</organism>
<protein>
    <submittedName>
        <fullName evidence="2">Uncharacterized protein</fullName>
    </submittedName>
</protein>
<keyword evidence="1" id="KW-1133">Transmembrane helix</keyword>
<evidence type="ECO:0000256" key="1">
    <source>
        <dbReference type="SAM" id="Phobius"/>
    </source>
</evidence>
<evidence type="ECO:0000313" key="3">
    <source>
        <dbReference type="Proteomes" id="UP000190285"/>
    </source>
</evidence>
<proteinExistence type="predicted"/>